<dbReference type="InterPro" id="IPR014284">
    <property type="entry name" value="RNA_pol_sigma-70_dom"/>
</dbReference>
<dbReference type="SUPFAM" id="SSF88659">
    <property type="entry name" value="Sigma3 and sigma4 domains of RNA polymerase sigma factors"/>
    <property type="match status" value="1"/>
</dbReference>
<keyword evidence="8" id="KW-1185">Reference proteome</keyword>
<evidence type="ECO:0000256" key="2">
    <source>
        <dbReference type="ARBA" id="ARBA00023015"/>
    </source>
</evidence>
<evidence type="ECO:0000256" key="1">
    <source>
        <dbReference type="ARBA" id="ARBA00010641"/>
    </source>
</evidence>
<dbReference type="Pfam" id="PF04542">
    <property type="entry name" value="Sigma70_r2"/>
    <property type="match status" value="1"/>
</dbReference>
<dbReference type="PANTHER" id="PTHR43133">
    <property type="entry name" value="RNA POLYMERASE ECF-TYPE SIGMA FACTO"/>
    <property type="match status" value="1"/>
</dbReference>
<dbReference type="InterPro" id="IPR007627">
    <property type="entry name" value="RNA_pol_sigma70_r2"/>
</dbReference>
<feature type="domain" description="RNA polymerase sigma factor 70 region 4 type 2" evidence="6">
    <location>
        <begin position="105"/>
        <end position="157"/>
    </location>
</feature>
<dbReference type="Gene3D" id="1.10.10.10">
    <property type="entry name" value="Winged helix-like DNA-binding domain superfamily/Winged helix DNA-binding domain"/>
    <property type="match status" value="1"/>
</dbReference>
<comment type="similarity">
    <text evidence="1">Belongs to the sigma-70 factor family. ECF subfamily.</text>
</comment>
<reference evidence="7" key="1">
    <citation type="submission" date="2022-10" db="EMBL/GenBank/DDBJ databases">
        <title>The WGS of Solirubrobacter sp. CPCC 204708.</title>
        <authorList>
            <person name="Jiang Z."/>
        </authorList>
    </citation>
    <scope>NUCLEOTIDE SEQUENCE</scope>
    <source>
        <strain evidence="7">CPCC 204708</strain>
    </source>
</reference>
<dbReference type="RefSeq" id="WP_202958599.1">
    <property type="nucleotide sequence ID" value="NZ_JAPCID010000080.1"/>
</dbReference>
<dbReference type="NCBIfam" id="TIGR02937">
    <property type="entry name" value="sigma70-ECF"/>
    <property type="match status" value="1"/>
</dbReference>
<name>A0ABT4RUK0_9ACTN</name>
<protein>
    <submittedName>
        <fullName evidence="7">Sigma-70 family RNA polymerase sigma factor</fullName>
    </submittedName>
</protein>
<dbReference type="InterPro" id="IPR036388">
    <property type="entry name" value="WH-like_DNA-bd_sf"/>
</dbReference>
<evidence type="ECO:0000259" key="5">
    <source>
        <dbReference type="Pfam" id="PF04542"/>
    </source>
</evidence>
<accession>A0ABT4RUK0</accession>
<dbReference type="CDD" id="cd06171">
    <property type="entry name" value="Sigma70_r4"/>
    <property type="match status" value="1"/>
</dbReference>
<evidence type="ECO:0000256" key="3">
    <source>
        <dbReference type="ARBA" id="ARBA00023082"/>
    </source>
</evidence>
<dbReference type="InterPro" id="IPR013324">
    <property type="entry name" value="RNA_pol_sigma_r3/r4-like"/>
</dbReference>
<proteinExistence type="inferred from homology"/>
<dbReference type="SUPFAM" id="SSF88946">
    <property type="entry name" value="Sigma2 domain of RNA polymerase sigma factors"/>
    <property type="match status" value="1"/>
</dbReference>
<sequence>MPTEPLNPDTIAAHMDSLRRAARAMTRSHHDAEDLVQDMLVKVLARPRQIGPAGTAAYLHQALRNTHISRLRTKDRRPQLAPLEPEDARLVAPAHAEPVEQLHTRELIAQIHALPTAQREVIAAVDVAGLAYNEAADVLQIPIGTVMSRLHRGRARLQSAYAAA</sequence>
<evidence type="ECO:0000259" key="6">
    <source>
        <dbReference type="Pfam" id="PF08281"/>
    </source>
</evidence>
<dbReference type="PANTHER" id="PTHR43133:SF25">
    <property type="entry name" value="RNA POLYMERASE SIGMA FACTOR RFAY-RELATED"/>
    <property type="match status" value="1"/>
</dbReference>
<organism evidence="7 8">
    <name type="scientific">Solirubrobacter deserti</name>
    <dbReference type="NCBI Taxonomy" id="2282478"/>
    <lineage>
        <taxon>Bacteria</taxon>
        <taxon>Bacillati</taxon>
        <taxon>Actinomycetota</taxon>
        <taxon>Thermoleophilia</taxon>
        <taxon>Solirubrobacterales</taxon>
        <taxon>Solirubrobacteraceae</taxon>
        <taxon>Solirubrobacter</taxon>
    </lineage>
</organism>
<dbReference type="EMBL" id="JAPCID010000080">
    <property type="protein sequence ID" value="MDA0142249.1"/>
    <property type="molecule type" value="Genomic_DNA"/>
</dbReference>
<evidence type="ECO:0000313" key="8">
    <source>
        <dbReference type="Proteomes" id="UP001147700"/>
    </source>
</evidence>
<keyword evidence="3" id="KW-0731">Sigma factor</keyword>
<dbReference type="Proteomes" id="UP001147700">
    <property type="component" value="Unassembled WGS sequence"/>
</dbReference>
<dbReference type="InterPro" id="IPR013325">
    <property type="entry name" value="RNA_pol_sigma_r2"/>
</dbReference>
<dbReference type="Pfam" id="PF08281">
    <property type="entry name" value="Sigma70_r4_2"/>
    <property type="match status" value="1"/>
</dbReference>
<gene>
    <name evidence="7" type="ORF">OJ962_32495</name>
</gene>
<evidence type="ECO:0000256" key="4">
    <source>
        <dbReference type="ARBA" id="ARBA00023163"/>
    </source>
</evidence>
<keyword evidence="4" id="KW-0804">Transcription</keyword>
<dbReference type="InterPro" id="IPR013249">
    <property type="entry name" value="RNA_pol_sigma70_r4_t2"/>
</dbReference>
<feature type="domain" description="RNA polymerase sigma-70 region 2" evidence="5">
    <location>
        <begin position="11"/>
        <end position="77"/>
    </location>
</feature>
<keyword evidence="2" id="KW-0805">Transcription regulation</keyword>
<comment type="caution">
    <text evidence="7">The sequence shown here is derived from an EMBL/GenBank/DDBJ whole genome shotgun (WGS) entry which is preliminary data.</text>
</comment>
<evidence type="ECO:0000313" key="7">
    <source>
        <dbReference type="EMBL" id="MDA0142249.1"/>
    </source>
</evidence>
<dbReference type="Gene3D" id="1.10.1740.10">
    <property type="match status" value="1"/>
</dbReference>
<dbReference type="InterPro" id="IPR039425">
    <property type="entry name" value="RNA_pol_sigma-70-like"/>
</dbReference>